<dbReference type="GO" id="GO:0005829">
    <property type="term" value="C:cytosol"/>
    <property type="evidence" value="ECO:0007669"/>
    <property type="project" value="TreeGrafter"/>
</dbReference>
<evidence type="ECO:0000256" key="4">
    <source>
        <dbReference type="ARBA" id="ARBA00022898"/>
    </source>
</evidence>
<accession>A0A5C7FG67</accession>
<evidence type="ECO:0000313" key="6">
    <source>
        <dbReference type="Proteomes" id="UP000321816"/>
    </source>
</evidence>
<organism evidence="5 6">
    <name type="scientific">Alkalicoccus halolimnae</name>
    <dbReference type="NCBI Taxonomy" id="1667239"/>
    <lineage>
        <taxon>Bacteria</taxon>
        <taxon>Bacillati</taxon>
        <taxon>Bacillota</taxon>
        <taxon>Bacilli</taxon>
        <taxon>Bacillales</taxon>
        <taxon>Bacillaceae</taxon>
        <taxon>Alkalicoccus</taxon>
    </lineage>
</organism>
<sequence>MYLYVNGEIKPDHDVRISPYEHGFLYGAGLFETFRTYGGEPFLLKDHLARLEAGARELAVELPASFEEEIRQAAADLLEANQLEDAYFRLNVSGGAEGVGLPAAIYGEPLTILYIKPLPDFLPEQKEVRTLKLRRNSPEGAVRRKSHHYLNNILAKREIQEHGNTEGIFLTENGVLSEGITSNLFFVKKDQLYTPDESCGCLNGITSRFVKAIAEELGLRVVEGRFSLKKALEADEVFLTNSIQEIVPVSAWDEHFFPGSSGEKTTLLQSVYRYAADRTENPNRKPGGNDE</sequence>
<dbReference type="KEGG" id="ahal:FTX54_000385"/>
<dbReference type="GO" id="GO:0008696">
    <property type="term" value="F:4-amino-4-deoxychorismate lyase activity"/>
    <property type="evidence" value="ECO:0007669"/>
    <property type="project" value="UniProtKB-EC"/>
</dbReference>
<gene>
    <name evidence="5" type="primary">pabC</name>
    <name evidence="5" type="ORF">FTX54_000385</name>
</gene>
<dbReference type="PANTHER" id="PTHR42743:SF11">
    <property type="entry name" value="AMINODEOXYCHORISMATE LYASE"/>
    <property type="match status" value="1"/>
</dbReference>
<dbReference type="AlphaFoldDB" id="A0A5C7FG67"/>
<dbReference type="RefSeq" id="WP_147805090.1">
    <property type="nucleotide sequence ID" value="NZ_CP144914.1"/>
</dbReference>
<comment type="subunit">
    <text evidence="3">Homodimer.</text>
</comment>
<keyword evidence="6" id="KW-1185">Reference proteome</keyword>
<dbReference type="InterPro" id="IPR036038">
    <property type="entry name" value="Aminotransferase-like"/>
</dbReference>
<keyword evidence="5" id="KW-0456">Lyase</keyword>
<dbReference type="CDD" id="cd00449">
    <property type="entry name" value="PLPDE_IV"/>
    <property type="match status" value="1"/>
</dbReference>
<dbReference type="Pfam" id="PF01063">
    <property type="entry name" value="Aminotran_4"/>
    <property type="match status" value="1"/>
</dbReference>
<evidence type="ECO:0000256" key="2">
    <source>
        <dbReference type="ARBA" id="ARBA00009320"/>
    </source>
</evidence>
<dbReference type="InterPro" id="IPR001544">
    <property type="entry name" value="Aminotrans_IV"/>
</dbReference>
<dbReference type="Proteomes" id="UP000321816">
    <property type="component" value="Chromosome"/>
</dbReference>
<dbReference type="SUPFAM" id="SSF56752">
    <property type="entry name" value="D-aminoacid aminotransferase-like PLP-dependent enzymes"/>
    <property type="match status" value="1"/>
</dbReference>
<reference evidence="5 6" key="1">
    <citation type="submission" date="2024-01" db="EMBL/GenBank/DDBJ databases">
        <title>Complete Genome Sequence of Alkalicoccus halolimnae BZ-SZ-XJ29T, a Moderately Halophilic Bacterium Isolated from a Salt Lake.</title>
        <authorList>
            <person name="Zhao B."/>
        </authorList>
    </citation>
    <scope>NUCLEOTIDE SEQUENCE [LARGE SCALE GENOMIC DNA]</scope>
    <source>
        <strain evidence="5 6">BZ-SZ-XJ29</strain>
    </source>
</reference>
<dbReference type="NCBIfam" id="NF005800">
    <property type="entry name" value="PRK07650.1"/>
    <property type="match status" value="1"/>
</dbReference>
<dbReference type="EC" id="4.1.3.38" evidence="5"/>
<comment type="similarity">
    <text evidence="2">Belongs to the class-IV pyridoxal-phosphate-dependent aminotransferase family.</text>
</comment>
<dbReference type="InterPro" id="IPR043132">
    <property type="entry name" value="BCAT-like_C"/>
</dbReference>
<name>A0A5C7FG67_9BACI</name>
<evidence type="ECO:0000313" key="5">
    <source>
        <dbReference type="EMBL" id="WWD80080.1"/>
    </source>
</evidence>
<dbReference type="Gene3D" id="3.30.470.10">
    <property type="match status" value="1"/>
</dbReference>
<dbReference type="PANTHER" id="PTHR42743">
    <property type="entry name" value="AMINO-ACID AMINOTRANSFERASE"/>
    <property type="match status" value="1"/>
</dbReference>
<dbReference type="InterPro" id="IPR043131">
    <property type="entry name" value="BCAT-like_N"/>
</dbReference>
<dbReference type="GO" id="GO:0008652">
    <property type="term" value="P:amino acid biosynthetic process"/>
    <property type="evidence" value="ECO:0007669"/>
    <property type="project" value="UniProtKB-ARBA"/>
</dbReference>
<proteinExistence type="inferred from homology"/>
<dbReference type="Gene3D" id="3.20.10.10">
    <property type="entry name" value="D-amino Acid Aminotransferase, subunit A, domain 2"/>
    <property type="match status" value="1"/>
</dbReference>
<evidence type="ECO:0000256" key="1">
    <source>
        <dbReference type="ARBA" id="ARBA00001933"/>
    </source>
</evidence>
<dbReference type="GO" id="GO:0046394">
    <property type="term" value="P:carboxylic acid biosynthetic process"/>
    <property type="evidence" value="ECO:0007669"/>
    <property type="project" value="UniProtKB-ARBA"/>
</dbReference>
<dbReference type="FunFam" id="3.20.10.10:FF:000002">
    <property type="entry name" value="D-alanine aminotransferase"/>
    <property type="match status" value="1"/>
</dbReference>
<dbReference type="EMBL" id="CP144914">
    <property type="protein sequence ID" value="WWD80080.1"/>
    <property type="molecule type" value="Genomic_DNA"/>
</dbReference>
<protein>
    <submittedName>
        <fullName evidence="5">Aminodeoxychorismate lyase</fullName>
        <ecNumber evidence="5">4.1.3.38</ecNumber>
    </submittedName>
</protein>
<dbReference type="InterPro" id="IPR050571">
    <property type="entry name" value="Class-IV_PLP-Dep_Aminotrnsfr"/>
</dbReference>
<evidence type="ECO:0000256" key="3">
    <source>
        <dbReference type="ARBA" id="ARBA00011738"/>
    </source>
</evidence>
<dbReference type="OrthoDB" id="9805628at2"/>
<keyword evidence="4" id="KW-0663">Pyridoxal phosphate</keyword>
<comment type="cofactor">
    <cofactor evidence="1">
        <name>pyridoxal 5'-phosphate</name>
        <dbReference type="ChEBI" id="CHEBI:597326"/>
    </cofactor>
</comment>